<comment type="caution">
    <text evidence="1">The sequence shown here is derived from an EMBL/GenBank/DDBJ whole genome shotgun (WGS) entry which is preliminary data.</text>
</comment>
<name>A0A9W7UNM0_BACCE</name>
<dbReference type="AlphaFoldDB" id="A0A9W7UNM0"/>
<sequence>MKNKKVMKKIIDLNSQYLATREQSRRVMVQSYIISKAFGVKNDETSKPVKDYERAIVLSDDDIKDDFNNYLSLLNWAKEINDMDKAKEFEDRIYYFIDGVRFFNANLADKFKKLLSMDI</sequence>
<reference evidence="1 2" key="1">
    <citation type="submission" date="2018-08" db="EMBL/GenBank/DDBJ databases">
        <title>Bacillus phenotypic plasticity.</title>
        <authorList>
            <person name="Hurtado E."/>
        </authorList>
    </citation>
    <scope>NUCLEOTIDE SEQUENCE [LARGE SCALE GENOMIC DNA]</scope>
    <source>
        <strain evidence="1 2">111b</strain>
    </source>
</reference>
<organism evidence="1 2">
    <name type="scientific">Bacillus cereus</name>
    <dbReference type="NCBI Taxonomy" id="1396"/>
    <lineage>
        <taxon>Bacteria</taxon>
        <taxon>Bacillati</taxon>
        <taxon>Bacillota</taxon>
        <taxon>Bacilli</taxon>
        <taxon>Bacillales</taxon>
        <taxon>Bacillaceae</taxon>
        <taxon>Bacillus</taxon>
        <taxon>Bacillus cereus group</taxon>
    </lineage>
</organism>
<dbReference type="Proteomes" id="UP000323321">
    <property type="component" value="Unassembled WGS sequence"/>
</dbReference>
<dbReference type="EMBL" id="QSMZ01000049">
    <property type="protein sequence ID" value="KAA6449218.1"/>
    <property type="molecule type" value="Genomic_DNA"/>
</dbReference>
<evidence type="ECO:0000313" key="2">
    <source>
        <dbReference type="Proteomes" id="UP000323321"/>
    </source>
</evidence>
<protein>
    <submittedName>
        <fullName evidence="1">Uncharacterized protein</fullName>
    </submittedName>
</protein>
<proteinExistence type="predicted"/>
<gene>
    <name evidence="1" type="ORF">DX932_30235</name>
</gene>
<dbReference type="RefSeq" id="WP_098281958.1">
    <property type="nucleotide sequence ID" value="NZ_QSMZ01000049.1"/>
</dbReference>
<evidence type="ECO:0000313" key="1">
    <source>
        <dbReference type="EMBL" id="KAA6449218.1"/>
    </source>
</evidence>
<accession>A0A9W7UNM0</accession>